<comment type="similarity">
    <text evidence="1 3">Belongs to the short-chain dehydrogenases/reductases (SDR) family.</text>
</comment>
<dbReference type="KEGG" id="ladl:NCTC12735_00099"/>
<dbReference type="CDD" id="cd05346">
    <property type="entry name" value="SDR_c5"/>
    <property type="match status" value="1"/>
</dbReference>
<dbReference type="Pfam" id="PF00106">
    <property type="entry name" value="adh_short"/>
    <property type="match status" value="1"/>
</dbReference>
<dbReference type="PANTHER" id="PTHR42901:SF1">
    <property type="entry name" value="ALCOHOL DEHYDROGENASE"/>
    <property type="match status" value="1"/>
</dbReference>
<evidence type="ECO:0000313" key="6">
    <source>
        <dbReference type="Proteomes" id="UP000054859"/>
    </source>
</evidence>
<keyword evidence="6" id="KW-1185">Reference proteome</keyword>
<proteinExistence type="inferred from homology"/>
<keyword evidence="2 5" id="KW-0560">Oxidoreductase</keyword>
<dbReference type="InterPro" id="IPR036291">
    <property type="entry name" value="NAD(P)-bd_dom_sf"/>
</dbReference>
<evidence type="ECO:0000256" key="2">
    <source>
        <dbReference type="ARBA" id="ARBA00023002"/>
    </source>
</evidence>
<evidence type="ECO:0000256" key="3">
    <source>
        <dbReference type="RuleBase" id="RU000363"/>
    </source>
</evidence>
<dbReference type="STRING" id="45056.Lade_2074"/>
<dbReference type="EMBL" id="LR134414">
    <property type="protein sequence ID" value="VEH82685.1"/>
    <property type="molecule type" value="Genomic_DNA"/>
</dbReference>
<dbReference type="PROSITE" id="PS00061">
    <property type="entry name" value="ADH_SHORT"/>
    <property type="match status" value="1"/>
</dbReference>
<evidence type="ECO:0000313" key="4">
    <source>
        <dbReference type="EMBL" id="KTC64780.1"/>
    </source>
</evidence>
<evidence type="ECO:0000256" key="1">
    <source>
        <dbReference type="ARBA" id="ARBA00006484"/>
    </source>
</evidence>
<sequence>MELKNKTVLITGASSGIGKACAELFAQKSANLLLCARRQERLQELKSTLQEKYKIDVHTFALDVRNKNKVFTAFKSLPGNWQNIDVLINNAGLAAGLENFQEADIEDWEAMIDTNVKGLLYVSKAVLPQMLERNTGHIINLGSIAGHQVYPKGSVYCASKHAVKAISQGLRMDLLGTKIRVSSIDPGAVETEFSLVRFKGDQQRADNVYQGMTPLNPEDIAQAIYFCVSCPAHVNISEMIIMPTDQAAAGMTHRKK</sequence>
<dbReference type="GO" id="GO:0016616">
    <property type="term" value="F:oxidoreductase activity, acting on the CH-OH group of donors, NAD or NADP as acceptor"/>
    <property type="evidence" value="ECO:0007669"/>
    <property type="project" value="UniProtKB-ARBA"/>
</dbReference>
<dbReference type="Proteomes" id="UP000054859">
    <property type="component" value="Unassembled WGS sequence"/>
</dbReference>
<gene>
    <name evidence="5" type="primary">ydfG</name>
    <name evidence="4" type="ORF">Lade_2074</name>
    <name evidence="5" type="ORF">NCTC12735_00099</name>
</gene>
<dbReference type="FunFam" id="3.40.50.720:FF:000047">
    <property type="entry name" value="NADP-dependent L-serine/L-allo-threonine dehydrogenase"/>
    <property type="match status" value="1"/>
</dbReference>
<dbReference type="PRINTS" id="PR00080">
    <property type="entry name" value="SDRFAMILY"/>
</dbReference>
<dbReference type="EC" id="1.1.1.-" evidence="5"/>
<dbReference type="Gene3D" id="3.40.50.720">
    <property type="entry name" value="NAD(P)-binding Rossmann-like Domain"/>
    <property type="match status" value="1"/>
</dbReference>
<protein>
    <submittedName>
        <fullName evidence="4">Short chain dehydrogenase/reductase family oxidoreductase</fullName>
        <ecNumber evidence="5">1.1.1.-</ecNumber>
    </submittedName>
</protein>
<dbReference type="RefSeq" id="WP_058463122.1">
    <property type="nucleotide sequence ID" value="NZ_CAAAHS010000001.1"/>
</dbReference>
<geneLocation type="plasmid" evidence="5 7">
    <name>5</name>
</geneLocation>
<name>A0A0W0R110_9GAMM</name>
<organism evidence="4 6">
    <name type="scientific">Legionella adelaidensis</name>
    <dbReference type="NCBI Taxonomy" id="45056"/>
    <lineage>
        <taxon>Bacteria</taxon>
        <taxon>Pseudomonadati</taxon>
        <taxon>Pseudomonadota</taxon>
        <taxon>Gammaproteobacteria</taxon>
        <taxon>Legionellales</taxon>
        <taxon>Legionellaceae</taxon>
        <taxon>Legionella</taxon>
    </lineage>
</organism>
<evidence type="ECO:0000313" key="5">
    <source>
        <dbReference type="EMBL" id="VEH82685.1"/>
    </source>
</evidence>
<dbReference type="InterPro" id="IPR002347">
    <property type="entry name" value="SDR_fam"/>
</dbReference>
<dbReference type="InterPro" id="IPR020904">
    <property type="entry name" value="Sc_DH/Rdtase_CS"/>
</dbReference>
<dbReference type="Proteomes" id="UP000281170">
    <property type="component" value="Plasmid 5"/>
</dbReference>
<dbReference type="PATRIC" id="fig|45056.6.peg.2144"/>
<dbReference type="PRINTS" id="PR00081">
    <property type="entry name" value="GDHRDH"/>
</dbReference>
<dbReference type="OrthoDB" id="9810734at2"/>
<dbReference type="SUPFAM" id="SSF51735">
    <property type="entry name" value="NAD(P)-binding Rossmann-fold domains"/>
    <property type="match status" value="1"/>
</dbReference>
<accession>A0A0W0R110</accession>
<reference evidence="4 6" key="1">
    <citation type="submission" date="2015-11" db="EMBL/GenBank/DDBJ databases">
        <title>Identification of large and diverse effector repertoires of 38 Legionella species.</title>
        <authorList>
            <person name="Burstein D."/>
            <person name="Amaro F."/>
            <person name="Zusman T."/>
            <person name="Lifshitz Z."/>
            <person name="Cohen O."/>
            <person name="Gilbert J.A."/>
            <person name="Pupko T."/>
            <person name="Shuman H.A."/>
            <person name="Segal G."/>
        </authorList>
    </citation>
    <scope>NUCLEOTIDE SEQUENCE [LARGE SCALE GENOMIC DNA]</scope>
    <source>
        <strain evidence="4 6">1762-AUS-E</strain>
    </source>
</reference>
<keyword evidence="5" id="KW-0614">Plasmid</keyword>
<reference evidence="5 7" key="2">
    <citation type="submission" date="2018-12" db="EMBL/GenBank/DDBJ databases">
        <authorList>
            <consortium name="Pathogen Informatics"/>
        </authorList>
    </citation>
    <scope>NUCLEOTIDE SEQUENCE [LARGE SCALE GENOMIC DNA]</scope>
    <source>
        <strain evidence="5 7">NCTC12735</strain>
        <plasmid evidence="7">5</plasmid>
    </source>
</reference>
<dbReference type="EMBL" id="LNKA01000019">
    <property type="protein sequence ID" value="KTC64780.1"/>
    <property type="molecule type" value="Genomic_DNA"/>
</dbReference>
<dbReference type="AlphaFoldDB" id="A0A0W0R110"/>
<dbReference type="PANTHER" id="PTHR42901">
    <property type="entry name" value="ALCOHOL DEHYDROGENASE"/>
    <property type="match status" value="1"/>
</dbReference>
<evidence type="ECO:0000313" key="7">
    <source>
        <dbReference type="Proteomes" id="UP000281170"/>
    </source>
</evidence>